<comment type="caution">
    <text evidence="1">The sequence shown here is derived from an EMBL/GenBank/DDBJ whole genome shotgun (WGS) entry which is preliminary data.</text>
</comment>
<dbReference type="GO" id="GO:0005576">
    <property type="term" value="C:extracellular region"/>
    <property type="evidence" value="ECO:0007669"/>
    <property type="project" value="TreeGrafter"/>
</dbReference>
<name>A0A1V3X2T4_MYCKA</name>
<dbReference type="Proteomes" id="UP000189229">
    <property type="component" value="Unassembled WGS sequence"/>
</dbReference>
<protein>
    <submittedName>
        <fullName evidence="1">Uncharacterized protein</fullName>
    </submittedName>
</protein>
<proteinExistence type="predicted"/>
<organism evidence="1 2">
    <name type="scientific">Mycobacterium kansasii</name>
    <dbReference type="NCBI Taxonomy" id="1768"/>
    <lineage>
        <taxon>Bacteria</taxon>
        <taxon>Bacillati</taxon>
        <taxon>Actinomycetota</taxon>
        <taxon>Actinomycetes</taxon>
        <taxon>Mycobacteriales</taxon>
        <taxon>Mycobacteriaceae</taxon>
        <taxon>Mycobacterium</taxon>
    </lineage>
</organism>
<evidence type="ECO:0000313" key="1">
    <source>
        <dbReference type="EMBL" id="OOK73388.1"/>
    </source>
</evidence>
<gene>
    <name evidence="1" type="ORF">BZL30_5072</name>
</gene>
<evidence type="ECO:0000313" key="2">
    <source>
        <dbReference type="Proteomes" id="UP000189229"/>
    </source>
</evidence>
<dbReference type="EMBL" id="MVBM01000004">
    <property type="protein sequence ID" value="OOK73388.1"/>
    <property type="molecule type" value="Genomic_DNA"/>
</dbReference>
<dbReference type="InterPro" id="IPR007795">
    <property type="entry name" value="T7SS_EccB"/>
</dbReference>
<accession>A0A1V3X2T4</accession>
<dbReference type="AlphaFoldDB" id="A0A1V3X2T4"/>
<dbReference type="Pfam" id="PF05108">
    <property type="entry name" value="T7SS_ESX1_EccB"/>
    <property type="match status" value="1"/>
</dbReference>
<sequence>MEPSALAKMPVVNRIDLSAYPDEPLNVLDIRENPSTCWWWERTRGENRARVKVISGPTIPVATHEMHKVVDLVKADMSGREADHVYFGPDYANFVAVTGNNPAAQTTESLWWLTDAGARFGVEDTKEAREALGLSLARAWPRGWRCGCCRRGPRCLEPMRWSNTTPYPWT</sequence>
<dbReference type="PANTHER" id="PTHR40765">
    <property type="entry name" value="ESX-2 SECRETION SYSTEM ATPASE ECCB2"/>
    <property type="match status" value="1"/>
</dbReference>
<dbReference type="PANTHER" id="PTHR40765:SF2">
    <property type="entry name" value="ESX-2 SECRETION SYSTEM ATPASE ECCB2"/>
    <property type="match status" value="1"/>
</dbReference>
<reference evidence="1 2" key="1">
    <citation type="submission" date="2017-02" db="EMBL/GenBank/DDBJ databases">
        <title>Complete genome sequences of Mycobacterium kansasii strains isolated from rhesus macaques.</title>
        <authorList>
            <person name="Panda A."/>
            <person name="Nagaraj S."/>
            <person name="Zhao X."/>
            <person name="Tettelin H."/>
            <person name="Detolla L.J."/>
        </authorList>
    </citation>
    <scope>NUCLEOTIDE SEQUENCE [LARGE SCALE GENOMIC DNA]</scope>
    <source>
        <strain evidence="1 2">11-3813</strain>
    </source>
</reference>